<reference evidence="1 2" key="1">
    <citation type="submission" date="2017-02" db="EMBL/GenBank/DDBJ databases">
        <authorList>
            <person name="Peterson S.W."/>
        </authorList>
    </citation>
    <scope>NUCLEOTIDE SEQUENCE [LARGE SCALE GENOMIC DNA]</scope>
    <source>
        <strain evidence="1 2">ATCC 43324</strain>
    </source>
</reference>
<dbReference type="STRING" id="28136.SAMN02745202_01906"/>
<name>A0A1T4QRI2_9BACT</name>
<dbReference type="NCBIfam" id="TIGR03696">
    <property type="entry name" value="Rhs_assc_core"/>
    <property type="match status" value="1"/>
</dbReference>
<dbReference type="Gene3D" id="2.180.10.10">
    <property type="entry name" value="RHS repeat-associated core"/>
    <property type="match status" value="1"/>
</dbReference>
<dbReference type="AlphaFoldDB" id="A0A1T4QRI2"/>
<organism evidence="1 2">
    <name type="scientific">Segatella oulorum</name>
    <dbReference type="NCBI Taxonomy" id="28136"/>
    <lineage>
        <taxon>Bacteria</taxon>
        <taxon>Pseudomonadati</taxon>
        <taxon>Bacteroidota</taxon>
        <taxon>Bacteroidia</taxon>
        <taxon>Bacteroidales</taxon>
        <taxon>Prevotellaceae</taxon>
        <taxon>Segatella</taxon>
    </lineage>
</organism>
<evidence type="ECO:0000313" key="2">
    <source>
        <dbReference type="Proteomes" id="UP000190065"/>
    </source>
</evidence>
<dbReference type="Proteomes" id="UP000190065">
    <property type="component" value="Unassembled WGS sequence"/>
</dbReference>
<sequence length="129" mass="13554">MLNDFDIINMNSRLYDPVLGRFLSPNNFVQMPGNAQRYNRYSYCLNNPLKCTDSSGEAFVIDDATIAFTLFSVASSMMQAAATGGNVWKAGAAIGVWLGGGGIFPGAIIGGITGSFGGSWIETGAVDGL</sequence>
<gene>
    <name evidence="1" type="ORF">SAMN02745202_01906</name>
</gene>
<dbReference type="InterPro" id="IPR022385">
    <property type="entry name" value="Rhs_assc_core"/>
</dbReference>
<proteinExistence type="predicted"/>
<protein>
    <submittedName>
        <fullName evidence="1">RHS repeat-associated core domain-containing protein</fullName>
    </submittedName>
</protein>
<dbReference type="EMBL" id="FUXK01000024">
    <property type="protein sequence ID" value="SKA05858.1"/>
    <property type="molecule type" value="Genomic_DNA"/>
</dbReference>
<accession>A0A1T4QRI2</accession>
<evidence type="ECO:0000313" key="1">
    <source>
        <dbReference type="EMBL" id="SKA05858.1"/>
    </source>
</evidence>